<dbReference type="GO" id="GO:0140664">
    <property type="term" value="F:ATP-dependent DNA damage sensor activity"/>
    <property type="evidence" value="ECO:0007669"/>
    <property type="project" value="InterPro"/>
</dbReference>
<keyword evidence="5" id="KW-0234">DNA repair</keyword>
<evidence type="ECO:0000256" key="2">
    <source>
        <dbReference type="ARBA" id="ARBA00022741"/>
    </source>
</evidence>
<dbReference type="SUPFAM" id="SSF48334">
    <property type="entry name" value="DNA repair protein MutS, domain III"/>
    <property type="match status" value="1"/>
</dbReference>
<comment type="similarity">
    <text evidence="1">Belongs to the DNA mismatch repair MutS family.</text>
</comment>
<accession>A0A7J6MP49</accession>
<keyword evidence="5" id="KW-0227">DNA damage</keyword>
<dbReference type="Gene3D" id="1.25.40.10">
    <property type="entry name" value="Tetratricopeptide repeat domain"/>
    <property type="match status" value="1"/>
</dbReference>
<keyword evidence="4" id="KW-0238">DNA-binding</keyword>
<dbReference type="InterPro" id="IPR011990">
    <property type="entry name" value="TPR-like_helical_dom_sf"/>
</dbReference>
<dbReference type="Pfam" id="PF00488">
    <property type="entry name" value="MutS_V"/>
    <property type="match status" value="1"/>
</dbReference>
<dbReference type="PANTHER" id="PTHR11361">
    <property type="entry name" value="DNA MISMATCH REPAIR PROTEIN MUTS FAMILY MEMBER"/>
    <property type="match status" value="1"/>
</dbReference>
<evidence type="ECO:0000313" key="9">
    <source>
        <dbReference type="EMBL" id="KAF4672751.1"/>
    </source>
</evidence>
<evidence type="ECO:0000256" key="5">
    <source>
        <dbReference type="ARBA" id="ARBA00023204"/>
    </source>
</evidence>
<dbReference type="OrthoDB" id="295033at2759"/>
<dbReference type="GO" id="GO:0005634">
    <property type="term" value="C:nucleus"/>
    <property type="evidence" value="ECO:0007669"/>
    <property type="project" value="TreeGrafter"/>
</dbReference>
<dbReference type="EMBL" id="JAAPAO010000100">
    <property type="protein sequence ID" value="KAF4672751.1"/>
    <property type="molecule type" value="Genomic_DNA"/>
</dbReference>
<dbReference type="InterPro" id="IPR027417">
    <property type="entry name" value="P-loop_NTPase"/>
</dbReference>
<dbReference type="Gene3D" id="3.40.50.300">
    <property type="entry name" value="P-loop containing nucleotide triphosphate hydrolases"/>
    <property type="match status" value="1"/>
</dbReference>
<keyword evidence="10" id="KW-1185">Reference proteome</keyword>
<dbReference type="SMART" id="SM00534">
    <property type="entry name" value="MUTSac"/>
    <property type="match status" value="1"/>
</dbReference>
<evidence type="ECO:0000256" key="6">
    <source>
        <dbReference type="SAM" id="Coils"/>
    </source>
</evidence>
<dbReference type="SUPFAM" id="SSF52540">
    <property type="entry name" value="P-loop containing nucleoside triphosphate hydrolases"/>
    <property type="match status" value="1"/>
</dbReference>
<dbReference type="SUPFAM" id="SSF48452">
    <property type="entry name" value="TPR-like"/>
    <property type="match status" value="1"/>
</dbReference>
<dbReference type="Gene3D" id="1.10.1420.10">
    <property type="match status" value="1"/>
</dbReference>
<dbReference type="InterPro" id="IPR000432">
    <property type="entry name" value="DNA_mismatch_repair_MutS_C"/>
</dbReference>
<reference evidence="9 10" key="1">
    <citation type="submission" date="2020-04" db="EMBL/GenBank/DDBJ databases">
        <title>Perkinsus chesapeaki whole genome sequence.</title>
        <authorList>
            <person name="Bogema D.R."/>
        </authorList>
    </citation>
    <scope>NUCLEOTIDE SEQUENCE [LARGE SCALE GENOMIC DNA]</scope>
    <source>
        <strain evidence="9">ATCC PRA-425</strain>
    </source>
</reference>
<dbReference type="PROSITE" id="PS00486">
    <property type="entry name" value="DNA_MISMATCH_REPAIR_2"/>
    <property type="match status" value="1"/>
</dbReference>
<sequence length="1435" mass="159567">MEETSFGKIVAEAARIKGAQSSARRKRFESWPVLLQQTAFMGQEQPDNRIHSIIENEGEIFEELRALPYKKRLMVARRMKTEGTEYFRKGDYHLAMNQYARAAGLFYYARILNPNWRSEGLNDDYIEIISDIGESEEEQSLIKDLRVQCYSNIAMCQMKLGMFKCGLPPASAVEVGTDMLPEARRTCDVVLELDKCNVKALYRRAKCLILPPSSGAEEVESAIRDLSKAQEIEPDNSEVSALLRELRSERLNQRRNEKKTYSGWCNRGTLLTSDEDVQINESVSVPLETVTEVSELHTAVEARLKEAQLLRDIYQNNGEIENAKSMNEYIKKVHIPAEAERERMTPLLAPEEGETIYAVPFLLSDIDKVDDSVCKEVKERFGLDITDPIVFEELKRFDYLKETGALRTTEEVDMAAKECARTIQHRMSQRRVQECVEEMENFREETENSLRQRHPWLHRFANMSWLQQFALGCIFMLMIHFKGRSILCASLPAPPRSECSKRSRPTRSRGTRTSASMSVTDHSVAESYMIAIFEADSFGFHRTAEPREIGLAICGRNSPTRVCLYQYHDSPNYLTTKKALIGCPPSIVLMCDDLVPKQDGAKSGDNRACKICSSLLAQVRTFLETEGFGEIVTVPRRSFCEVSGREIMEKAKRVSHCVKIDPRQDGIPPSLGALVSFINGHTDYRLRMDSLMITAMESQSVLSLDSHTIRALMLVIPAGDLLFGYTVFWEQVVPYANYSPQTGSKGRSDENLLYLQQLFSCSTSGGRRLLRQSLTQPLCDAGAIRERQGLVKILLQDEELFFGLTQQVLPSVSELEIAATRLATDPARKTDEWSKAAIRNTIYIRQCMELIDKMEKLIDRATEKLTANINRRSSSVLLDSSTSGSNASGDAEEPPELMALHQALYALHDDARGRICEVIDTVVDVDAVEQMLGWNGSLAKPAKTRRVLASRGVFNAVAQIAGVIRGGVDPVLDITRTTWRERMEEVEHIARSYQEVVSNKVGMPEGAVRLEFTTDAGRGSDVGSNGSSTMDDCGALTQVKDNKTRCSATSSLFTRVNTLLKEIEAALLTRFREVLELMVLDKVRAEIGYLYTCIHLVNHLDMMCSFANFTSIYCGGYAPPSASHIPRGTACVPTVLTADSGLKQPIEIEGARHPLIEYALYNHNFAMAAVSGGGSSGSQRKEFVPYDYKLAEDSGRLQVITASNGAGKSTYLTTLAINIVLAQVCELLAREDSPFQAALQTLLWSDHVSLTTGQSSFSSEMTELSDVLENAGASSSNALVLLDELGRGTSHDGGVAISWATCEFLLGVPNCRVLLSTHFHYLTELDKMYPESVRNITLDGTPNANGEAKFKVNSGKSTVPCGYGVELCRTVGMPTPVVAHAEGLLPAISYRTSVGGAFGANRDMPMFDFFNATVVDINDPTQLKAVSDKYCLKVR</sequence>
<dbReference type="InterPro" id="IPR036187">
    <property type="entry name" value="DNA_mismatch_repair_MutS_sf"/>
</dbReference>
<evidence type="ECO:0000259" key="8">
    <source>
        <dbReference type="PROSITE" id="PS00486"/>
    </source>
</evidence>
<feature type="coiled-coil region" evidence="6">
    <location>
        <begin position="425"/>
        <end position="452"/>
    </location>
</feature>
<gene>
    <name evidence="9" type="ORF">FOL47_000155</name>
</gene>
<evidence type="ECO:0000256" key="7">
    <source>
        <dbReference type="SAM" id="MobiDB-lite"/>
    </source>
</evidence>
<dbReference type="GO" id="GO:0030983">
    <property type="term" value="F:mismatched DNA binding"/>
    <property type="evidence" value="ECO:0007669"/>
    <property type="project" value="InterPro"/>
</dbReference>
<dbReference type="GO" id="GO:0005524">
    <property type="term" value="F:ATP binding"/>
    <property type="evidence" value="ECO:0007669"/>
    <property type="project" value="UniProtKB-KW"/>
</dbReference>
<keyword evidence="3" id="KW-0067">ATP-binding</keyword>
<evidence type="ECO:0000256" key="1">
    <source>
        <dbReference type="ARBA" id="ARBA00006271"/>
    </source>
</evidence>
<dbReference type="SMART" id="SM00533">
    <property type="entry name" value="MUTSd"/>
    <property type="match status" value="1"/>
</dbReference>
<feature type="region of interest" description="Disordered" evidence="7">
    <location>
        <begin position="493"/>
        <end position="517"/>
    </location>
</feature>
<keyword evidence="2" id="KW-0547">Nucleotide-binding</keyword>
<evidence type="ECO:0000256" key="3">
    <source>
        <dbReference type="ARBA" id="ARBA00022840"/>
    </source>
</evidence>
<dbReference type="InterPro" id="IPR045076">
    <property type="entry name" value="MutS"/>
</dbReference>
<evidence type="ECO:0000313" key="10">
    <source>
        <dbReference type="Proteomes" id="UP000591131"/>
    </source>
</evidence>
<dbReference type="Pfam" id="PF05192">
    <property type="entry name" value="MutS_III"/>
    <property type="match status" value="1"/>
</dbReference>
<feature type="coiled-coil region" evidence="6">
    <location>
        <begin position="844"/>
        <end position="871"/>
    </location>
</feature>
<protein>
    <recommendedName>
        <fullName evidence="8">DNA mismatch repair proteins mutS family domain-containing protein</fullName>
    </recommendedName>
</protein>
<feature type="domain" description="DNA mismatch repair proteins mutS family" evidence="8">
    <location>
        <begin position="1278"/>
        <end position="1294"/>
    </location>
</feature>
<proteinExistence type="inferred from homology"/>
<dbReference type="PANTHER" id="PTHR11361:SF34">
    <property type="entry name" value="DNA MISMATCH REPAIR PROTEIN MSH1, MITOCHONDRIAL"/>
    <property type="match status" value="1"/>
</dbReference>
<dbReference type="Proteomes" id="UP000591131">
    <property type="component" value="Unassembled WGS sequence"/>
</dbReference>
<dbReference type="InterPro" id="IPR007696">
    <property type="entry name" value="DNA_mismatch_repair_MutS_core"/>
</dbReference>
<organism evidence="9 10">
    <name type="scientific">Perkinsus chesapeaki</name>
    <name type="common">Clam parasite</name>
    <name type="synonym">Perkinsus andrewsi</name>
    <dbReference type="NCBI Taxonomy" id="330153"/>
    <lineage>
        <taxon>Eukaryota</taxon>
        <taxon>Sar</taxon>
        <taxon>Alveolata</taxon>
        <taxon>Perkinsozoa</taxon>
        <taxon>Perkinsea</taxon>
        <taxon>Perkinsida</taxon>
        <taxon>Perkinsidae</taxon>
        <taxon>Perkinsus</taxon>
    </lineage>
</organism>
<comment type="caution">
    <text evidence="9">The sequence shown here is derived from an EMBL/GenBank/DDBJ whole genome shotgun (WGS) entry which is preliminary data.</text>
</comment>
<dbReference type="GO" id="GO:0006298">
    <property type="term" value="P:mismatch repair"/>
    <property type="evidence" value="ECO:0007669"/>
    <property type="project" value="InterPro"/>
</dbReference>
<keyword evidence="6" id="KW-0175">Coiled coil</keyword>
<evidence type="ECO:0000256" key="4">
    <source>
        <dbReference type="ARBA" id="ARBA00023125"/>
    </source>
</evidence>
<name>A0A7J6MP49_PERCH</name>